<gene>
    <name evidence="1" type="ORF">GSU69_02330</name>
</gene>
<sequence length="313" mass="35987">MATQQTIPEQIDTLVSRGMTIDDDADRWLRYVGYHRLSGYWLVYQRLADSACSPQRSEEFDPGCRLSEVVALYEFDRRLRTLTHDGIERVEVGLRRMIVEVVVRRDPLAHRDPLFFRPGFDHQSWMRRAESRIDRSARRSRSLQSELRHHDRRVPIWVLVELLDFADLSLLFQGMRAEEQWAIAGELGIAIAPERLTGNQRAKALRHHPLANWLEQLTLVRNICAHHARLWNRTLIPAGTSAMRTVPGLESLPTGQTEKVYGSLRLIASVLATVSPGSRWWSTITELVDSRLVLAARRAPEEMGFPRRGTAKQ</sequence>
<evidence type="ECO:0000313" key="2">
    <source>
        <dbReference type="Proteomes" id="UP000464597"/>
    </source>
</evidence>
<evidence type="ECO:0000313" key="1">
    <source>
        <dbReference type="EMBL" id="QHC61651.1"/>
    </source>
</evidence>
<name>A0ABX6GVV2_9MICO</name>
<accession>A0ABX6GVV2</accession>
<dbReference type="InterPro" id="IPR011664">
    <property type="entry name" value="Abi_system_AbiD/AbiF-like"/>
</dbReference>
<organism evidence="1 2">
    <name type="scientific">Rathayibacter festucae</name>
    <dbReference type="NCBI Taxonomy" id="110937"/>
    <lineage>
        <taxon>Bacteria</taxon>
        <taxon>Bacillati</taxon>
        <taxon>Actinomycetota</taxon>
        <taxon>Actinomycetes</taxon>
        <taxon>Micrococcales</taxon>
        <taxon>Microbacteriaceae</taxon>
        <taxon>Rathayibacter</taxon>
    </lineage>
</organism>
<protein>
    <submittedName>
        <fullName evidence="1">Abi family protein</fullName>
    </submittedName>
</protein>
<keyword evidence="2" id="KW-1185">Reference proteome</keyword>
<proteinExistence type="predicted"/>
<dbReference type="RefSeq" id="WP_159421957.1">
    <property type="nucleotide sequence ID" value="NZ_CP047180.1"/>
</dbReference>
<dbReference type="Pfam" id="PF07751">
    <property type="entry name" value="Abi_2"/>
    <property type="match status" value="1"/>
</dbReference>
<reference evidence="2" key="1">
    <citation type="submission" date="2019-12" db="EMBL/GenBank/DDBJ databases">
        <title>Complete and draft genome sequences of new strains and members of some known species of the genus Rathayibacter isolated from plants.</title>
        <authorList>
            <person name="Tarlachkov S.V."/>
            <person name="Starodumova I.P."/>
            <person name="Dorofeeva L.V."/>
            <person name="Prisyazhnaya N.V."/>
            <person name="Leyn S."/>
            <person name="Zlamal J."/>
            <person name="Elan M."/>
            <person name="Osterman A.L."/>
            <person name="Nadler S."/>
            <person name="Subbotin S.A."/>
            <person name="Evtushenko L.I."/>
        </authorList>
    </citation>
    <scope>NUCLEOTIDE SEQUENCE [LARGE SCALE GENOMIC DNA]</scope>
    <source>
        <strain evidence="2">VKM Ac-2802</strain>
    </source>
</reference>
<dbReference type="EMBL" id="CP047180">
    <property type="protein sequence ID" value="QHC61651.1"/>
    <property type="molecule type" value="Genomic_DNA"/>
</dbReference>
<dbReference type="Proteomes" id="UP000464597">
    <property type="component" value="Chromosome"/>
</dbReference>